<evidence type="ECO:0000313" key="3">
    <source>
        <dbReference type="Proteomes" id="UP000038011"/>
    </source>
</evidence>
<keyword evidence="1" id="KW-0732">Signal</keyword>
<dbReference type="STRING" id="1514904.SU32_07075"/>
<dbReference type="RefSeq" id="WP_144421061.1">
    <property type="nucleotide sequence ID" value="NZ_JXMU01000009.1"/>
</dbReference>
<gene>
    <name evidence="2" type="ORF">SU32_07075</name>
</gene>
<comment type="caution">
    <text evidence="2">The sequence shown here is derived from an EMBL/GenBank/DDBJ whole genome shotgun (WGS) entry which is preliminary data.</text>
</comment>
<feature type="chain" id="PRO_5005836558" description="Lipoprotein" evidence="1">
    <location>
        <begin position="23"/>
        <end position="135"/>
    </location>
</feature>
<dbReference type="EMBL" id="JXMU01000009">
    <property type="protein sequence ID" value="KPB01633.1"/>
    <property type="molecule type" value="Genomic_DNA"/>
</dbReference>
<dbReference type="PROSITE" id="PS51257">
    <property type="entry name" value="PROKAR_LIPOPROTEIN"/>
    <property type="match status" value="1"/>
</dbReference>
<organism evidence="2 3">
    <name type="scientific">Ahrensia marina</name>
    <dbReference type="NCBI Taxonomy" id="1514904"/>
    <lineage>
        <taxon>Bacteria</taxon>
        <taxon>Pseudomonadati</taxon>
        <taxon>Pseudomonadota</taxon>
        <taxon>Alphaproteobacteria</taxon>
        <taxon>Hyphomicrobiales</taxon>
        <taxon>Ahrensiaceae</taxon>
        <taxon>Ahrensia</taxon>
    </lineage>
</organism>
<name>A0A0M9GN24_9HYPH</name>
<keyword evidence="3" id="KW-1185">Reference proteome</keyword>
<feature type="signal peptide" evidence="1">
    <location>
        <begin position="1"/>
        <end position="22"/>
    </location>
</feature>
<dbReference type="OrthoDB" id="9922841at2"/>
<evidence type="ECO:0000256" key="1">
    <source>
        <dbReference type="SAM" id="SignalP"/>
    </source>
</evidence>
<accession>A0A0M9GN24</accession>
<evidence type="ECO:0008006" key="4">
    <source>
        <dbReference type="Google" id="ProtNLM"/>
    </source>
</evidence>
<dbReference type="PATRIC" id="fig|1514904.3.peg.3451"/>
<evidence type="ECO:0000313" key="2">
    <source>
        <dbReference type="EMBL" id="KPB01633.1"/>
    </source>
</evidence>
<protein>
    <recommendedName>
        <fullName evidence="4">Lipoprotein</fullName>
    </recommendedName>
</protein>
<proteinExistence type="predicted"/>
<sequence>MMRNTVVIFAGLLALGACSSTGGDTATGSTSASASTQSSSFQMDVTDIDYGSVVSDNRFLVSYSFPDSRGRFAVMSTAQSGASEPVDDASEFKTVNDDVAASIICKDGLTKLSGKPTYVVADRAYQSTYACSTTG</sequence>
<dbReference type="AlphaFoldDB" id="A0A0M9GN24"/>
<reference evidence="2 3" key="1">
    <citation type="submission" date="2015-01" db="EMBL/GenBank/DDBJ databases">
        <title>Ahrensia donghaiensis sp. nov., a novel dimethylsulphoniopropionate-cleavage bacterium isolated from seawater and emended descriptions of the genus Ahrensia and Ahrensia kielensis.</title>
        <authorList>
            <person name="Liu J."/>
        </authorList>
    </citation>
    <scope>NUCLEOTIDE SEQUENCE [LARGE SCALE GENOMIC DNA]</scope>
    <source>
        <strain evidence="2 3">LZD062</strain>
    </source>
</reference>
<dbReference type="Proteomes" id="UP000038011">
    <property type="component" value="Unassembled WGS sequence"/>
</dbReference>